<comment type="caution">
    <text evidence="2">The sequence shown here is derived from an EMBL/GenBank/DDBJ whole genome shotgun (WGS) entry which is preliminary data.</text>
</comment>
<protein>
    <recommendedName>
        <fullName evidence="4">Methyltransferase</fullName>
    </recommendedName>
</protein>
<reference evidence="2 3" key="1">
    <citation type="submission" date="2023-08" db="EMBL/GenBank/DDBJ databases">
        <title>Functional and genomic diversity of the sorghum phyllosphere microbiome.</title>
        <authorList>
            <person name="Shade A."/>
        </authorList>
    </citation>
    <scope>NUCLEOTIDE SEQUENCE [LARGE SCALE GENOMIC DNA]</scope>
    <source>
        <strain evidence="2 3">SORGH_AS_0445</strain>
    </source>
</reference>
<evidence type="ECO:0000256" key="1">
    <source>
        <dbReference type="SAM" id="MobiDB-lite"/>
    </source>
</evidence>
<evidence type="ECO:0008006" key="4">
    <source>
        <dbReference type="Google" id="ProtNLM"/>
    </source>
</evidence>
<accession>A0ABU1HPT8</accession>
<organism evidence="2 3">
    <name type="scientific">Microbacterium foliorum</name>
    <dbReference type="NCBI Taxonomy" id="104336"/>
    <lineage>
        <taxon>Bacteria</taxon>
        <taxon>Bacillati</taxon>
        <taxon>Actinomycetota</taxon>
        <taxon>Actinomycetes</taxon>
        <taxon>Micrococcales</taxon>
        <taxon>Microbacteriaceae</taxon>
        <taxon>Microbacterium</taxon>
    </lineage>
</organism>
<keyword evidence="3" id="KW-1185">Reference proteome</keyword>
<sequence>MPTRECAWCRGPIPSDLRSDAVCCSKRCRQARHRFRSGVGVAPTGGRDASLRLAYADPPYPGLSRRYYGNHPDFAGEVDHAELIEQLSDYDGWALSTSARALQDVLALCPSGSRVAVWNRGERPTRSAGPLNAWEPVIYFGGRRDASRSTAAGEKVSLPPGRHVAQDSSDASHGSARRVDVLTYRPGARTTDPGRVIGAKPAPFIRWVFDLLGAEPQDDFTDVFPGSGGVMRAWATFAGIDEKRAVLS</sequence>
<dbReference type="EMBL" id="JAVIZQ010000001">
    <property type="protein sequence ID" value="MDR6142055.1"/>
    <property type="molecule type" value="Genomic_DNA"/>
</dbReference>
<dbReference type="RefSeq" id="WP_309689734.1">
    <property type="nucleotide sequence ID" value="NZ_JAVIZQ010000001.1"/>
</dbReference>
<name>A0ABU1HPT8_9MICO</name>
<evidence type="ECO:0000313" key="2">
    <source>
        <dbReference type="EMBL" id="MDR6142055.1"/>
    </source>
</evidence>
<gene>
    <name evidence="2" type="ORF">QE375_001609</name>
</gene>
<dbReference type="Proteomes" id="UP001249291">
    <property type="component" value="Unassembled WGS sequence"/>
</dbReference>
<evidence type="ECO:0000313" key="3">
    <source>
        <dbReference type="Proteomes" id="UP001249291"/>
    </source>
</evidence>
<feature type="region of interest" description="Disordered" evidence="1">
    <location>
        <begin position="150"/>
        <end position="177"/>
    </location>
</feature>
<proteinExistence type="predicted"/>